<dbReference type="RefSeq" id="WP_008184121.1">
    <property type="nucleotide sequence ID" value="NZ_GL890907.1"/>
</dbReference>
<dbReference type="InterPro" id="IPR025351">
    <property type="entry name" value="Pvc16_N"/>
</dbReference>
<dbReference type="EMBL" id="GL890907">
    <property type="protein sequence ID" value="EGJ32646.1"/>
    <property type="molecule type" value="Genomic_DNA"/>
</dbReference>
<evidence type="ECO:0000313" key="3">
    <source>
        <dbReference type="Proteomes" id="UP000003959"/>
    </source>
</evidence>
<dbReference type="Proteomes" id="UP000003959">
    <property type="component" value="Unassembled WGS sequence"/>
</dbReference>
<protein>
    <recommendedName>
        <fullName evidence="1">Pvc16 N-terminal domain-containing protein</fullName>
    </recommendedName>
</protein>
<gene>
    <name evidence="2" type="ORF">LYNGBM3L_05060</name>
</gene>
<dbReference type="OrthoDB" id="5514409at2"/>
<dbReference type="HOGENOM" id="CLU_082097_0_0_3"/>
<reference evidence="3" key="1">
    <citation type="journal article" date="2011" name="Proc. Natl. Acad. Sci. U.S.A.">
        <title>Genomic insights into the physiology and ecology of the marine filamentous cyanobacterium Lyngbya majuscula.</title>
        <authorList>
            <person name="Jones A.C."/>
            <person name="Monroe E.A."/>
            <person name="Podell S."/>
            <person name="Hess W.R."/>
            <person name="Klages S."/>
            <person name="Esquenazi E."/>
            <person name="Niessen S."/>
            <person name="Hoover H."/>
            <person name="Rothmann M."/>
            <person name="Lasken R.S."/>
            <person name="Yates J.R.III."/>
            <person name="Reinhardt R."/>
            <person name="Kube M."/>
            <person name="Burkart M.D."/>
            <person name="Allen E.E."/>
            <person name="Dorrestein P.C."/>
            <person name="Gerwick W.H."/>
            <person name="Gerwick L."/>
        </authorList>
    </citation>
    <scope>NUCLEOTIDE SEQUENCE [LARGE SCALE GENOMIC DNA]</scope>
    <source>
        <strain evidence="3">3L</strain>
    </source>
</reference>
<evidence type="ECO:0000259" key="1">
    <source>
        <dbReference type="Pfam" id="PF14065"/>
    </source>
</evidence>
<dbReference type="eggNOG" id="ENOG5032QWA">
    <property type="taxonomic scope" value="Bacteria"/>
</dbReference>
<proteinExistence type="predicted"/>
<dbReference type="AlphaFoldDB" id="F4XRS7"/>
<organism evidence="2 3">
    <name type="scientific">Moorena producens 3L</name>
    <dbReference type="NCBI Taxonomy" id="489825"/>
    <lineage>
        <taxon>Bacteria</taxon>
        <taxon>Bacillati</taxon>
        <taxon>Cyanobacteriota</taxon>
        <taxon>Cyanophyceae</taxon>
        <taxon>Coleofasciculales</taxon>
        <taxon>Coleofasciculaceae</taxon>
        <taxon>Moorena</taxon>
    </lineage>
</organism>
<feature type="domain" description="Pvc16 N-terminal" evidence="1">
    <location>
        <begin position="5"/>
        <end position="179"/>
    </location>
</feature>
<sequence>MIHDLDKTLEELLKGELPPDLISSVTISFATPDKDFSVKPAINLFLYDVRENLELRNTTWSTERSNGRATKRRNPVRVDCSYLITAWSALTGTGNGQRPEQEEHQWLGEVMKVLLRHRMIPAAVLQGNLRGMEPPIRTVSLSQSNLQSLGEFWQAMGGKPRPALNYTLTMAVEVDDPVDAGTLVTDMRIG</sequence>
<evidence type="ECO:0000313" key="2">
    <source>
        <dbReference type="EMBL" id="EGJ32646.1"/>
    </source>
</evidence>
<dbReference type="Pfam" id="PF14065">
    <property type="entry name" value="Pvc16_N"/>
    <property type="match status" value="1"/>
</dbReference>
<keyword evidence="3" id="KW-1185">Reference proteome</keyword>
<accession>F4XRS7</accession>
<name>F4XRS7_9CYAN</name>